<comment type="caution">
    <text evidence="1">The sequence shown here is derived from an EMBL/GenBank/DDBJ whole genome shotgun (WGS) entry which is preliminary data.</text>
</comment>
<name>A0ACB0MBT0_TRIPR</name>
<dbReference type="EMBL" id="CASHSV030000823">
    <property type="protein sequence ID" value="CAJ2677814.1"/>
    <property type="molecule type" value="Genomic_DNA"/>
</dbReference>
<reference evidence="1" key="1">
    <citation type="submission" date="2023-10" db="EMBL/GenBank/DDBJ databases">
        <authorList>
            <person name="Rodriguez Cubillos JULIANA M."/>
            <person name="De Vega J."/>
        </authorList>
    </citation>
    <scope>NUCLEOTIDE SEQUENCE</scope>
</reference>
<sequence>MTFTFTSSAFQPPIETIIPPKPPDERGDGDNANRKGAKEMISFRDKVLGNHILMEREKVDLLATNKAKVELVQGNRLMPMLHVEKSVIAELSVPWKDTLVVKLLGKSLGYNTMKAKLENVWKLTGGFELLNVGKSYYMVKFDGVEDKNKVINGGPWIIYDHILAVSQWSPTFNATTATIDKTMVWIRIPSLNLVYYDESLLWALASMVGTPVKVDMHTLRVARGRFARICVEIDLTKPVVGRVGINGDWYHVQYEGLHIICTQCGCYGHVLKDCGMKKNCVSIEKKNNSGENNGDKTDSGAGEKIMENQNVNQGVNNDENPSKSVQDVGELTPDLLHGEWIKVERRNKNKKVSEKGMEPWLLTVIYASPRENERHDTWQLLRHLATSINKPWLVMGDFNEIAYPDEKKGGAPVDVKKCQIFNSWINDCNLLEVTTAGTRFTWRGPKWNGRDRVFKKLDRVLCNVDWRIKYHEGFAKVLPRVQSDHHPIIVSLEGHATLSRNRPFRFEAAWNSHVDFKDFLNSNWEKDTNIVQSLHNLTIQLKKWNKDIFGDIFKRKKEILDRLNVGWDICCLPKNEGGLGIKRPQHINDAFLMKMLWNLINKPDDLWCKVLYSKYGRNKDLRVTISSQPYDSPLWKALTGIWEKFQQNIVWQLGDGNNINFWLDKWTPSGTSLLSVTNQIIIDTTLSVRDVLTPSGEWDFDFLTSNLPSNFSFQVLAIPAPMDIDGKDTIGWGGTNTRNFTVKSAYENQNIRAQSIEGDWKAVWSWKGPHRIQTFMWMAAHDRLLTNFRRSKWGVGASPTCSRCDRVNETLIHVLRDCPVATQTWIRKWKTIFMVACWHMWKWRNQTIFEDDFQRPTDPTYMIIKMAEDIDKCIHHPLNIRQCDTIFIGWKKPREGWIKLNCDGAYKDSLGLAGCGGLFRNSDGRWIKGYSRKIGTCDALSAEMWGMYLGMQLGWRQGFCHLQVESDSKSLVDMITGKVKFNGNPPTLVRRIQELLKLDWQVQFNHTWREGNRSADWLANFSFSLNSFNIHVMETPPNEVSSLLFDDFSGACMPRNFHVTL</sequence>
<dbReference type="Proteomes" id="UP001177021">
    <property type="component" value="Unassembled WGS sequence"/>
</dbReference>
<proteinExistence type="predicted"/>
<accession>A0ACB0MBT0</accession>
<evidence type="ECO:0000313" key="2">
    <source>
        <dbReference type="Proteomes" id="UP001177021"/>
    </source>
</evidence>
<evidence type="ECO:0000313" key="1">
    <source>
        <dbReference type="EMBL" id="CAJ2677814.1"/>
    </source>
</evidence>
<gene>
    <name evidence="1" type="ORF">MILVUS5_LOCUS40237</name>
</gene>
<keyword evidence="2" id="KW-1185">Reference proteome</keyword>
<organism evidence="1 2">
    <name type="scientific">Trifolium pratense</name>
    <name type="common">Red clover</name>
    <dbReference type="NCBI Taxonomy" id="57577"/>
    <lineage>
        <taxon>Eukaryota</taxon>
        <taxon>Viridiplantae</taxon>
        <taxon>Streptophyta</taxon>
        <taxon>Embryophyta</taxon>
        <taxon>Tracheophyta</taxon>
        <taxon>Spermatophyta</taxon>
        <taxon>Magnoliopsida</taxon>
        <taxon>eudicotyledons</taxon>
        <taxon>Gunneridae</taxon>
        <taxon>Pentapetalae</taxon>
        <taxon>rosids</taxon>
        <taxon>fabids</taxon>
        <taxon>Fabales</taxon>
        <taxon>Fabaceae</taxon>
        <taxon>Papilionoideae</taxon>
        <taxon>50 kb inversion clade</taxon>
        <taxon>NPAAA clade</taxon>
        <taxon>Hologalegina</taxon>
        <taxon>IRL clade</taxon>
        <taxon>Trifolieae</taxon>
        <taxon>Trifolium</taxon>
    </lineage>
</organism>
<protein>
    <submittedName>
        <fullName evidence="1">Uncharacterized protein</fullName>
    </submittedName>
</protein>